<dbReference type="EMBL" id="CAJVPY010024905">
    <property type="protein sequence ID" value="CAG8787464.1"/>
    <property type="molecule type" value="Genomic_DNA"/>
</dbReference>
<dbReference type="AlphaFoldDB" id="A0A9N9NZ90"/>
<feature type="compositionally biased region" description="Basic and acidic residues" evidence="1">
    <location>
        <begin position="8"/>
        <end position="31"/>
    </location>
</feature>
<accession>A0A9N9NZ90</accession>
<feature type="region of interest" description="Disordered" evidence="1">
    <location>
        <begin position="1"/>
        <end position="39"/>
    </location>
</feature>
<gene>
    <name evidence="2" type="ORF">DERYTH_LOCUS20709</name>
</gene>
<comment type="caution">
    <text evidence="2">The sequence shown here is derived from an EMBL/GenBank/DDBJ whole genome shotgun (WGS) entry which is preliminary data.</text>
</comment>
<protein>
    <submittedName>
        <fullName evidence="2">22833_t:CDS:1</fullName>
    </submittedName>
</protein>
<keyword evidence="3" id="KW-1185">Reference proteome</keyword>
<sequence length="392" mass="44274">KRQNNKKSANERIKNYNEEGKEGEEDGKNGEDGEDDIGEYEQCLEELEEDNTDILFNCSASKTSALPLRRQNRTGNQIAVISIDDDEHRLENNYEESDNYSNPSKAVAINKTSYIEKILPAKNSASKVSHANTYTLRMITMDPHVATETSTAMPVCRNETSYTTAVASAAIPTDINEDQITKFSISNEFDIALWVANYPRILNLAMIIQRAQVMNTDDSSKTSLDNDNMLNNIQSNISISEIGHYKKINLQNECKALFLRTRNNTYELYEELITRVCEIPKTNVRMKTLIKDVGTWYDSYRCNFHCSILGLANQYSQIHEGEELVDSELAEFCTDMVEMAKDPEIFTKLGIFAYQALKAVLIAGNNYQSTSAAIKTCDEYTVDLKSQLDLAS</sequence>
<feature type="non-terminal residue" evidence="2">
    <location>
        <position position="392"/>
    </location>
</feature>
<organism evidence="2 3">
    <name type="scientific">Dentiscutata erythropus</name>
    <dbReference type="NCBI Taxonomy" id="1348616"/>
    <lineage>
        <taxon>Eukaryota</taxon>
        <taxon>Fungi</taxon>
        <taxon>Fungi incertae sedis</taxon>
        <taxon>Mucoromycota</taxon>
        <taxon>Glomeromycotina</taxon>
        <taxon>Glomeromycetes</taxon>
        <taxon>Diversisporales</taxon>
        <taxon>Gigasporaceae</taxon>
        <taxon>Dentiscutata</taxon>
    </lineage>
</organism>
<evidence type="ECO:0000256" key="1">
    <source>
        <dbReference type="SAM" id="MobiDB-lite"/>
    </source>
</evidence>
<dbReference type="OrthoDB" id="10466519at2759"/>
<dbReference type="Proteomes" id="UP000789405">
    <property type="component" value="Unassembled WGS sequence"/>
</dbReference>
<reference evidence="2" key="1">
    <citation type="submission" date="2021-06" db="EMBL/GenBank/DDBJ databases">
        <authorList>
            <person name="Kallberg Y."/>
            <person name="Tangrot J."/>
            <person name="Rosling A."/>
        </authorList>
    </citation>
    <scope>NUCLEOTIDE SEQUENCE</scope>
    <source>
        <strain evidence="2">MA453B</strain>
    </source>
</reference>
<proteinExistence type="predicted"/>
<evidence type="ECO:0000313" key="3">
    <source>
        <dbReference type="Proteomes" id="UP000789405"/>
    </source>
</evidence>
<evidence type="ECO:0000313" key="2">
    <source>
        <dbReference type="EMBL" id="CAG8787464.1"/>
    </source>
</evidence>
<name>A0A9N9NZ90_9GLOM</name>